<sequence>MNASAAPLPTSSGISDAARRWVMFALLAGVAMASLDSAIANIALPTIARELNSTESATVWVVNAFQLGTALCLLPAAALGEIRGLKLVYGIGLVAFGLTSLGCALAPTLSWLVGFRLLQGASGALTAALAPAIIRSIQPPAKIASGLAMVALTVAFCGAAGPSVAAAILSVAQWPWLFLINVPICAVAAFVLVRYAPPNQPQPRRFDIGGALLTALALGLLVVGVDTLGVHVQTAVFEIVGGLAALGLLIAQQSRRTTPLVPLDLMRIPLFSLSVLTSVCSYSAQILAYVSLPFLFQTVQHRSPVETGLLVTPWPLLVVVAAPIAGKLAAKHPAALLGSLGLACLATGLALLAVMPAQPSFIDVAWRMALCGIGFGFFQTPNNTTLMTAGPANRAGAAGGMLALARISGWCLGSALVAVVFALVPEQPTIACLELACGFAAFGAIVSVSRFKARRSGAAA</sequence>
<dbReference type="Gene3D" id="1.20.1720.10">
    <property type="entry name" value="Multidrug resistance protein D"/>
    <property type="match status" value="1"/>
</dbReference>
<evidence type="ECO:0000256" key="3">
    <source>
        <dbReference type="ARBA" id="ARBA00022692"/>
    </source>
</evidence>
<feature type="transmembrane region" description="Helical" evidence="6">
    <location>
        <begin position="87"/>
        <end position="107"/>
    </location>
</feature>
<feature type="domain" description="Major facilitator superfamily (MFS) profile" evidence="7">
    <location>
        <begin position="22"/>
        <end position="455"/>
    </location>
</feature>
<dbReference type="InterPro" id="IPR011701">
    <property type="entry name" value="MFS"/>
</dbReference>
<evidence type="ECO:0000256" key="2">
    <source>
        <dbReference type="ARBA" id="ARBA00022448"/>
    </source>
</evidence>
<feature type="transmembrane region" description="Helical" evidence="6">
    <location>
        <begin position="430"/>
        <end position="448"/>
    </location>
</feature>
<keyword evidence="2" id="KW-0813">Transport</keyword>
<evidence type="ECO:0000256" key="6">
    <source>
        <dbReference type="SAM" id="Phobius"/>
    </source>
</evidence>
<dbReference type="PANTHER" id="PTHR42718">
    <property type="entry name" value="MAJOR FACILITATOR SUPERFAMILY MULTIDRUG TRANSPORTER MFSC"/>
    <property type="match status" value="1"/>
</dbReference>
<evidence type="ECO:0000259" key="7">
    <source>
        <dbReference type="PROSITE" id="PS50850"/>
    </source>
</evidence>
<keyword evidence="9" id="KW-1185">Reference proteome</keyword>
<keyword evidence="4 6" id="KW-1133">Transmembrane helix</keyword>
<dbReference type="EMBL" id="JAXCLA010000006">
    <property type="protein sequence ID" value="MDY0746708.1"/>
    <property type="molecule type" value="Genomic_DNA"/>
</dbReference>
<feature type="transmembrane region" description="Helical" evidence="6">
    <location>
        <begin position="146"/>
        <end position="168"/>
    </location>
</feature>
<feature type="transmembrane region" description="Helical" evidence="6">
    <location>
        <begin position="60"/>
        <end position="80"/>
    </location>
</feature>
<dbReference type="PANTHER" id="PTHR42718:SF9">
    <property type="entry name" value="MAJOR FACILITATOR SUPERFAMILY MULTIDRUG TRANSPORTER MFSC"/>
    <property type="match status" value="1"/>
</dbReference>
<keyword evidence="5 6" id="KW-0472">Membrane</keyword>
<dbReference type="Pfam" id="PF07690">
    <property type="entry name" value="MFS_1"/>
    <property type="match status" value="1"/>
</dbReference>
<evidence type="ECO:0000313" key="9">
    <source>
        <dbReference type="Proteomes" id="UP001285263"/>
    </source>
</evidence>
<keyword evidence="3 6" id="KW-0812">Transmembrane</keyword>
<accession>A0ABU5DK80</accession>
<feature type="transmembrane region" description="Helical" evidence="6">
    <location>
        <begin position="21"/>
        <end position="48"/>
    </location>
</feature>
<comment type="caution">
    <text evidence="8">The sequence shown here is derived from an EMBL/GenBank/DDBJ whole genome shotgun (WGS) entry which is preliminary data.</text>
</comment>
<feature type="transmembrane region" description="Helical" evidence="6">
    <location>
        <begin position="231"/>
        <end position="250"/>
    </location>
</feature>
<feature type="transmembrane region" description="Helical" evidence="6">
    <location>
        <begin position="270"/>
        <end position="292"/>
    </location>
</feature>
<feature type="transmembrane region" description="Helical" evidence="6">
    <location>
        <begin position="113"/>
        <end position="134"/>
    </location>
</feature>
<dbReference type="Proteomes" id="UP001285263">
    <property type="component" value="Unassembled WGS sequence"/>
</dbReference>
<evidence type="ECO:0000313" key="8">
    <source>
        <dbReference type="EMBL" id="MDY0746708.1"/>
    </source>
</evidence>
<organism evidence="8 9">
    <name type="scientific">Roseateles agri</name>
    <dbReference type="NCBI Taxonomy" id="3098619"/>
    <lineage>
        <taxon>Bacteria</taxon>
        <taxon>Pseudomonadati</taxon>
        <taxon>Pseudomonadota</taxon>
        <taxon>Betaproteobacteria</taxon>
        <taxon>Burkholderiales</taxon>
        <taxon>Sphaerotilaceae</taxon>
        <taxon>Roseateles</taxon>
    </lineage>
</organism>
<comment type="subcellular location">
    <subcellularLocation>
        <location evidence="1">Membrane</location>
        <topology evidence="1">Multi-pass membrane protein</topology>
    </subcellularLocation>
</comment>
<dbReference type="SUPFAM" id="SSF103473">
    <property type="entry name" value="MFS general substrate transporter"/>
    <property type="match status" value="1"/>
</dbReference>
<evidence type="ECO:0000256" key="5">
    <source>
        <dbReference type="ARBA" id="ARBA00023136"/>
    </source>
</evidence>
<gene>
    <name evidence="8" type="ORF">SNE35_19505</name>
</gene>
<dbReference type="Gene3D" id="1.20.1250.20">
    <property type="entry name" value="MFS general substrate transporter like domains"/>
    <property type="match status" value="1"/>
</dbReference>
<feature type="transmembrane region" description="Helical" evidence="6">
    <location>
        <begin position="337"/>
        <end position="358"/>
    </location>
</feature>
<name>A0ABU5DK80_9BURK</name>
<dbReference type="InterPro" id="IPR036259">
    <property type="entry name" value="MFS_trans_sf"/>
</dbReference>
<feature type="transmembrane region" description="Helical" evidence="6">
    <location>
        <begin position="174"/>
        <end position="196"/>
    </location>
</feature>
<feature type="transmembrane region" description="Helical" evidence="6">
    <location>
        <begin position="364"/>
        <end position="382"/>
    </location>
</feature>
<feature type="transmembrane region" description="Helical" evidence="6">
    <location>
        <begin position="403"/>
        <end position="424"/>
    </location>
</feature>
<dbReference type="PROSITE" id="PS50850">
    <property type="entry name" value="MFS"/>
    <property type="match status" value="1"/>
</dbReference>
<dbReference type="InterPro" id="IPR020846">
    <property type="entry name" value="MFS_dom"/>
</dbReference>
<reference evidence="8 9" key="1">
    <citation type="submission" date="2023-11" db="EMBL/GenBank/DDBJ databases">
        <title>Paucibacter sp. nov., isolated from fresh soil in Korea.</title>
        <authorList>
            <person name="Le N.T.T."/>
        </authorList>
    </citation>
    <scope>NUCLEOTIDE SEQUENCE [LARGE SCALE GENOMIC DNA]</scope>
    <source>
        <strain evidence="8 9">R3-3</strain>
    </source>
</reference>
<evidence type="ECO:0000256" key="1">
    <source>
        <dbReference type="ARBA" id="ARBA00004141"/>
    </source>
</evidence>
<dbReference type="RefSeq" id="WP_320424655.1">
    <property type="nucleotide sequence ID" value="NZ_JAXCLA010000006.1"/>
</dbReference>
<protein>
    <submittedName>
        <fullName evidence="8">MFS transporter</fullName>
    </submittedName>
</protein>
<proteinExistence type="predicted"/>
<feature type="transmembrane region" description="Helical" evidence="6">
    <location>
        <begin position="208"/>
        <end position="225"/>
    </location>
</feature>
<dbReference type="CDD" id="cd17321">
    <property type="entry name" value="MFS_MMR_MDR_like"/>
    <property type="match status" value="1"/>
</dbReference>
<evidence type="ECO:0000256" key="4">
    <source>
        <dbReference type="ARBA" id="ARBA00022989"/>
    </source>
</evidence>
<feature type="transmembrane region" description="Helical" evidence="6">
    <location>
        <begin position="312"/>
        <end position="330"/>
    </location>
</feature>